<name>A0A9W6MD53_9ACTN</name>
<gene>
    <name evidence="2" type="ORF">GCM10017600_35550</name>
</gene>
<reference evidence="2" key="1">
    <citation type="journal article" date="2014" name="Int. J. Syst. Evol. Microbiol.">
        <title>Complete genome sequence of Corynebacterium casei LMG S-19264T (=DSM 44701T), isolated from a smear-ripened cheese.</title>
        <authorList>
            <consortium name="US DOE Joint Genome Institute (JGI-PGF)"/>
            <person name="Walter F."/>
            <person name="Albersmeier A."/>
            <person name="Kalinowski J."/>
            <person name="Ruckert C."/>
        </authorList>
    </citation>
    <scope>NUCLEOTIDE SEQUENCE</scope>
    <source>
        <strain evidence="2">VKM Ac-2007</strain>
    </source>
</reference>
<accession>A0A9W6MD53</accession>
<evidence type="ECO:0000313" key="2">
    <source>
        <dbReference type="EMBL" id="GLK10149.1"/>
    </source>
</evidence>
<reference evidence="2" key="2">
    <citation type="submission" date="2023-01" db="EMBL/GenBank/DDBJ databases">
        <authorList>
            <person name="Sun Q."/>
            <person name="Evtushenko L."/>
        </authorList>
    </citation>
    <scope>NUCLEOTIDE SEQUENCE</scope>
    <source>
        <strain evidence="2">VKM Ac-2007</strain>
    </source>
</reference>
<dbReference type="EMBL" id="BSEV01000007">
    <property type="protein sequence ID" value="GLK10149.1"/>
    <property type="molecule type" value="Genomic_DNA"/>
</dbReference>
<organism evidence="2 3">
    <name type="scientific">Streptosporangium carneum</name>
    <dbReference type="NCBI Taxonomy" id="47481"/>
    <lineage>
        <taxon>Bacteria</taxon>
        <taxon>Bacillati</taxon>
        <taxon>Actinomycetota</taxon>
        <taxon>Actinomycetes</taxon>
        <taxon>Streptosporangiales</taxon>
        <taxon>Streptosporangiaceae</taxon>
        <taxon>Streptosporangium</taxon>
    </lineage>
</organism>
<dbReference type="AlphaFoldDB" id="A0A9W6MD53"/>
<protein>
    <submittedName>
        <fullName evidence="2">Uncharacterized protein</fullName>
    </submittedName>
</protein>
<comment type="caution">
    <text evidence="2">The sequence shown here is derived from an EMBL/GenBank/DDBJ whole genome shotgun (WGS) entry which is preliminary data.</text>
</comment>
<evidence type="ECO:0000313" key="3">
    <source>
        <dbReference type="Proteomes" id="UP001143474"/>
    </source>
</evidence>
<keyword evidence="3" id="KW-1185">Reference proteome</keyword>
<proteinExistence type="predicted"/>
<feature type="compositionally biased region" description="Low complexity" evidence="1">
    <location>
        <begin position="20"/>
        <end position="43"/>
    </location>
</feature>
<feature type="region of interest" description="Disordered" evidence="1">
    <location>
        <begin position="1"/>
        <end position="93"/>
    </location>
</feature>
<dbReference type="Proteomes" id="UP001143474">
    <property type="component" value="Unassembled WGS sequence"/>
</dbReference>
<sequence>MQFSGDAGAFPRRHGPRQDLPLPGELGLLHLEPQEQPTPFTQEPRGRQGQAGNHEKEQAERHPGQKVNTPHERNLGPRPAGLHPLMGGSCVRP</sequence>
<evidence type="ECO:0000256" key="1">
    <source>
        <dbReference type="SAM" id="MobiDB-lite"/>
    </source>
</evidence>
<feature type="compositionally biased region" description="Basic and acidic residues" evidence="1">
    <location>
        <begin position="53"/>
        <end position="75"/>
    </location>
</feature>